<organism evidence="1 2">
    <name type="scientific">Prochlorococcus marinus (strain MIT 9313)</name>
    <dbReference type="NCBI Taxonomy" id="74547"/>
    <lineage>
        <taxon>Bacteria</taxon>
        <taxon>Bacillati</taxon>
        <taxon>Cyanobacteriota</taxon>
        <taxon>Cyanophyceae</taxon>
        <taxon>Synechococcales</taxon>
        <taxon>Prochlorococcaceae</taxon>
        <taxon>Prochlorococcus</taxon>
    </lineage>
</organism>
<evidence type="ECO:0000313" key="1">
    <source>
        <dbReference type="EMBL" id="CAE20785.1"/>
    </source>
</evidence>
<dbReference type="OrthoDB" id="559872at2"/>
<dbReference type="KEGG" id="pmt:PMT_0610"/>
<accession>Q7V7X0</accession>
<reference evidence="1 2" key="1">
    <citation type="journal article" date="2003" name="Nature">
        <title>Genome divergence in two Prochlorococcus ecotypes reflects oceanic niche differentiation.</title>
        <authorList>
            <person name="Rocap G."/>
            <person name="Larimer F.W."/>
            <person name="Lamerdin J.E."/>
            <person name="Malfatti S."/>
            <person name="Chain P."/>
            <person name="Ahlgren N.A."/>
            <person name="Arellano A."/>
            <person name="Coleman M."/>
            <person name="Hauser L."/>
            <person name="Hess W.R."/>
            <person name="Johnson Z.I."/>
            <person name="Land M.L."/>
            <person name="Lindell D."/>
            <person name="Post A.F."/>
            <person name="Regala W."/>
            <person name="Shah M."/>
            <person name="Shaw S.L."/>
            <person name="Steglich C."/>
            <person name="Sullivan M.B."/>
            <person name="Ting C.S."/>
            <person name="Tolonen A."/>
            <person name="Webb E.A."/>
            <person name="Zinser E.R."/>
            <person name="Chisholm S.W."/>
        </authorList>
    </citation>
    <scope>NUCLEOTIDE SEQUENCE [LARGE SCALE GENOMIC DNA]</scope>
    <source>
        <strain evidence="2">MIT 9313</strain>
    </source>
</reference>
<dbReference type="EMBL" id="BX548175">
    <property type="protein sequence ID" value="CAE20785.1"/>
    <property type="molecule type" value="Genomic_DNA"/>
</dbReference>
<proteinExistence type="predicted"/>
<gene>
    <name evidence="1" type="ordered locus">PMT_0610</name>
</gene>
<dbReference type="eggNOG" id="ENOG502ZRM7">
    <property type="taxonomic scope" value="Bacteria"/>
</dbReference>
<dbReference type="AlphaFoldDB" id="Q7V7X0"/>
<evidence type="ECO:0000313" key="2">
    <source>
        <dbReference type="Proteomes" id="UP000001423"/>
    </source>
</evidence>
<keyword evidence="2" id="KW-1185">Reference proteome</keyword>
<dbReference type="RefSeq" id="WP_011129989.1">
    <property type="nucleotide sequence ID" value="NC_005071.1"/>
</dbReference>
<name>Q7V7X0_PROMM</name>
<dbReference type="HOGENOM" id="CLU_177867_0_0_3"/>
<dbReference type="Proteomes" id="UP000001423">
    <property type="component" value="Chromosome"/>
</dbReference>
<protein>
    <submittedName>
        <fullName evidence="1">Uncharacterized protein</fullName>
    </submittedName>
</protein>
<sequence length="90" mass="10668">MVTRPRQVQLRWLHGLSRLVLLGQRQDRLKRSSKMLAARRSKQRSQLARQILEIPSEQWLRPKWSGEWIWRALRWGGPGVALGWWLSQSG</sequence>